<sequence>MISIKYAIALLLSLFAAAMSLPTPDPSFWPKHTHYIIHVPYEVHTVHKHHYHKVPVYIKSHDHGWDSHSSHGWDWD</sequence>
<keyword evidence="1" id="KW-0732">Signal</keyword>
<name>A0A9P0AF62_BEMTA</name>
<evidence type="ECO:0000256" key="1">
    <source>
        <dbReference type="SAM" id="SignalP"/>
    </source>
</evidence>
<dbReference type="KEGG" id="btab:109037308"/>
<evidence type="ECO:0000313" key="2">
    <source>
        <dbReference type="EMBL" id="CAH0390488.1"/>
    </source>
</evidence>
<feature type="signal peptide" evidence="1">
    <location>
        <begin position="1"/>
        <end position="20"/>
    </location>
</feature>
<protein>
    <submittedName>
        <fullName evidence="2">Uncharacterized protein</fullName>
    </submittedName>
</protein>
<organism evidence="2 3">
    <name type="scientific">Bemisia tabaci</name>
    <name type="common">Sweetpotato whitefly</name>
    <name type="synonym">Aleurodes tabaci</name>
    <dbReference type="NCBI Taxonomy" id="7038"/>
    <lineage>
        <taxon>Eukaryota</taxon>
        <taxon>Metazoa</taxon>
        <taxon>Ecdysozoa</taxon>
        <taxon>Arthropoda</taxon>
        <taxon>Hexapoda</taxon>
        <taxon>Insecta</taxon>
        <taxon>Pterygota</taxon>
        <taxon>Neoptera</taxon>
        <taxon>Paraneoptera</taxon>
        <taxon>Hemiptera</taxon>
        <taxon>Sternorrhyncha</taxon>
        <taxon>Aleyrodoidea</taxon>
        <taxon>Aleyrodidae</taxon>
        <taxon>Aleyrodinae</taxon>
        <taxon>Bemisia</taxon>
    </lineage>
</organism>
<feature type="chain" id="PRO_5040240369" evidence="1">
    <location>
        <begin position="21"/>
        <end position="76"/>
    </location>
</feature>
<keyword evidence="3" id="KW-1185">Reference proteome</keyword>
<accession>A0A9P0AF62</accession>
<proteinExistence type="predicted"/>
<evidence type="ECO:0000313" key="3">
    <source>
        <dbReference type="Proteomes" id="UP001152759"/>
    </source>
</evidence>
<dbReference type="Proteomes" id="UP001152759">
    <property type="component" value="Chromosome 5"/>
</dbReference>
<dbReference type="EMBL" id="OU963866">
    <property type="protein sequence ID" value="CAH0390488.1"/>
    <property type="molecule type" value="Genomic_DNA"/>
</dbReference>
<reference evidence="2" key="1">
    <citation type="submission" date="2021-12" db="EMBL/GenBank/DDBJ databases">
        <authorList>
            <person name="King R."/>
        </authorList>
    </citation>
    <scope>NUCLEOTIDE SEQUENCE</scope>
</reference>
<dbReference type="AlphaFoldDB" id="A0A9P0AF62"/>
<gene>
    <name evidence="2" type="ORF">BEMITA_LOCUS9208</name>
</gene>